<reference evidence="1" key="1">
    <citation type="submission" date="2023-03" db="EMBL/GenBank/DDBJ databases">
        <authorList>
            <person name="Julca I."/>
        </authorList>
    </citation>
    <scope>NUCLEOTIDE SEQUENCE</scope>
</reference>
<dbReference type="AlphaFoldDB" id="A0AAV1E234"/>
<dbReference type="EMBL" id="OX459124">
    <property type="protein sequence ID" value="CAI9113013.1"/>
    <property type="molecule type" value="Genomic_DNA"/>
</dbReference>
<evidence type="ECO:0000313" key="2">
    <source>
        <dbReference type="Proteomes" id="UP001161247"/>
    </source>
</evidence>
<protein>
    <submittedName>
        <fullName evidence="1">OLC1v1013534C1</fullName>
    </submittedName>
</protein>
<name>A0AAV1E234_OLDCO</name>
<dbReference type="PANTHER" id="PTHR33710:SF71">
    <property type="entry name" value="ENDONUCLEASE_EXONUCLEASE_PHOSPHATASE DOMAIN-CONTAINING PROTEIN"/>
    <property type="match status" value="1"/>
</dbReference>
<proteinExistence type="predicted"/>
<organism evidence="1 2">
    <name type="scientific">Oldenlandia corymbosa var. corymbosa</name>
    <dbReference type="NCBI Taxonomy" id="529605"/>
    <lineage>
        <taxon>Eukaryota</taxon>
        <taxon>Viridiplantae</taxon>
        <taxon>Streptophyta</taxon>
        <taxon>Embryophyta</taxon>
        <taxon>Tracheophyta</taxon>
        <taxon>Spermatophyta</taxon>
        <taxon>Magnoliopsida</taxon>
        <taxon>eudicotyledons</taxon>
        <taxon>Gunneridae</taxon>
        <taxon>Pentapetalae</taxon>
        <taxon>asterids</taxon>
        <taxon>lamiids</taxon>
        <taxon>Gentianales</taxon>
        <taxon>Rubiaceae</taxon>
        <taxon>Rubioideae</taxon>
        <taxon>Spermacoceae</taxon>
        <taxon>Hedyotis-Oldenlandia complex</taxon>
        <taxon>Oldenlandia</taxon>
    </lineage>
</organism>
<sequence>MARNARKVPKKGVVENKIVSENTSVERSITDYGKQIVDSEMPIDLGKQLLSKNPKLQKGESYANPRSVQRRLSWAKEMEGKQDQIAWSSFVLGSSPPYAVMNKHFRNLWGHLGVDKYECCKGYGHLMEKCRLDPKTQEQYKGDFSILAQHEKMGGREPQLRDMEYFKMCVDECGLEDMRQIGSNFSWCNMQLGEDRIMAKLDSVLINRDWIIQQNDSLAELGEDRIMAKLDSVLINRDWIIQQNASLAELGEDRIMAKLDSVLINRDWIIQQNASLAEVLNAGISDHNPIMIRIAEDMVRKTKPFKYFNMWKLDPDYPTVVTASCQIPIQESSCGELQTLADALLCKKKSQRGLAFKDAKLWNEASIMKQVWWLAQCENNLLVRWMHEIYQKHANIWDVEAKADSSWQWKAILKVRDRAREAFEGSIWKLNSSGKYCTLEGYYWLVGQQGM</sequence>
<dbReference type="PANTHER" id="PTHR33710">
    <property type="entry name" value="BNAC02G09200D PROTEIN"/>
    <property type="match status" value="1"/>
</dbReference>
<gene>
    <name evidence="1" type="ORF">OLC1_LOCUS20102</name>
</gene>
<accession>A0AAV1E234</accession>
<evidence type="ECO:0000313" key="1">
    <source>
        <dbReference type="EMBL" id="CAI9113013.1"/>
    </source>
</evidence>
<keyword evidence="2" id="KW-1185">Reference proteome</keyword>
<dbReference type="Proteomes" id="UP001161247">
    <property type="component" value="Chromosome 7"/>
</dbReference>